<accession>A0ABQ3G5I5</accession>
<evidence type="ECO:0000313" key="1">
    <source>
        <dbReference type="EMBL" id="GHC90437.1"/>
    </source>
</evidence>
<keyword evidence="2" id="KW-1185">Reference proteome</keyword>
<sequence>MQANQTLSGVFMGPLFERLAVRSTVDELLQAVADGRIRTVIDRTFPLAEAAAAHAYAETAKPLGRIVMRP</sequence>
<dbReference type="Gene3D" id="3.90.180.10">
    <property type="entry name" value="Medium-chain alcohol dehydrogenases, catalytic domain"/>
    <property type="match status" value="1"/>
</dbReference>
<dbReference type="Pfam" id="PF13602">
    <property type="entry name" value="ADH_zinc_N_2"/>
    <property type="match status" value="1"/>
</dbReference>
<comment type="caution">
    <text evidence="1">The sequence shown here is derived from an EMBL/GenBank/DDBJ whole genome shotgun (WGS) entry which is preliminary data.</text>
</comment>
<dbReference type="EMBL" id="BMYK01000013">
    <property type="protein sequence ID" value="GHC90437.1"/>
    <property type="molecule type" value="Genomic_DNA"/>
</dbReference>
<proteinExistence type="predicted"/>
<evidence type="ECO:0000313" key="2">
    <source>
        <dbReference type="Proteomes" id="UP000626210"/>
    </source>
</evidence>
<protein>
    <recommendedName>
        <fullName evidence="3">Zinc-binding dehydrogenase</fullName>
    </recommendedName>
</protein>
<gene>
    <name evidence="1" type="ORF">GCM10007320_38720</name>
</gene>
<name>A0ABQ3G5I5_9BURK</name>
<organism evidence="1 2">
    <name type="scientific">Pseudorhodoferax aquiterrae</name>
    <dbReference type="NCBI Taxonomy" id="747304"/>
    <lineage>
        <taxon>Bacteria</taxon>
        <taxon>Pseudomonadati</taxon>
        <taxon>Pseudomonadota</taxon>
        <taxon>Betaproteobacteria</taxon>
        <taxon>Burkholderiales</taxon>
        <taxon>Comamonadaceae</taxon>
    </lineage>
</organism>
<reference evidence="2" key="1">
    <citation type="journal article" date="2019" name="Int. J. Syst. Evol. Microbiol.">
        <title>The Global Catalogue of Microorganisms (GCM) 10K type strain sequencing project: providing services to taxonomists for standard genome sequencing and annotation.</title>
        <authorList>
            <consortium name="The Broad Institute Genomics Platform"/>
            <consortium name="The Broad Institute Genome Sequencing Center for Infectious Disease"/>
            <person name="Wu L."/>
            <person name="Ma J."/>
        </authorList>
    </citation>
    <scope>NUCLEOTIDE SEQUENCE [LARGE SCALE GENOMIC DNA]</scope>
    <source>
        <strain evidence="2">KCTC 23314</strain>
    </source>
</reference>
<evidence type="ECO:0008006" key="3">
    <source>
        <dbReference type="Google" id="ProtNLM"/>
    </source>
</evidence>
<dbReference type="Proteomes" id="UP000626210">
    <property type="component" value="Unassembled WGS sequence"/>
</dbReference>